<evidence type="ECO:0000313" key="5">
    <source>
        <dbReference type="Proteomes" id="UP000054477"/>
    </source>
</evidence>
<evidence type="ECO:0000259" key="3">
    <source>
        <dbReference type="SMART" id="SM01205"/>
    </source>
</evidence>
<accession>A0A0C9WU77</accession>
<reference evidence="5" key="2">
    <citation type="submission" date="2015-01" db="EMBL/GenBank/DDBJ databases">
        <title>Evolutionary Origins and Diversification of the Mycorrhizal Mutualists.</title>
        <authorList>
            <consortium name="DOE Joint Genome Institute"/>
            <consortium name="Mycorrhizal Genomics Consortium"/>
            <person name="Kohler A."/>
            <person name="Kuo A."/>
            <person name="Nagy L.G."/>
            <person name="Floudas D."/>
            <person name="Copeland A."/>
            <person name="Barry K.W."/>
            <person name="Cichocki N."/>
            <person name="Veneault-Fourrey C."/>
            <person name="LaButti K."/>
            <person name="Lindquist E.A."/>
            <person name="Lipzen A."/>
            <person name="Lundell T."/>
            <person name="Morin E."/>
            <person name="Murat C."/>
            <person name="Riley R."/>
            <person name="Ohm R."/>
            <person name="Sun H."/>
            <person name="Tunlid A."/>
            <person name="Henrissat B."/>
            <person name="Grigoriev I.V."/>
            <person name="Hibbett D.S."/>
            <person name="Martin F."/>
        </authorList>
    </citation>
    <scope>NUCLEOTIDE SEQUENCE [LARGE SCALE GENOMIC DNA]</scope>
    <source>
        <strain evidence="5">LaAM-08-1</strain>
    </source>
</reference>
<sequence>MGSPSPLYFYPYQLRQDLRNNPFAQRPPQNNPSFPIHNNGPAFPRPGPPFSIARREYDAEPDMSDHCNSMNSSTTRLAGAPAVYEQSSGDTGSVGMTPQPTPMPMMSTEEFEDNFLDLTQKFGLQRGSMWFHAFPPISELFFKKRNNLTLQLDFTMHLLNSRASRMSPNHALITLHADYIGGQHASYASESWSSTSQDRQGRRKVGRLKVTWQRTSRWRNAMNNMSQYGPLRQIALYLLCWKAGNVRFVPETAKTERDHAEIIGDDGANQLFWYPEGLAKIVFSDNTRLVDIPPSQRFMKFSKIEWNCVFFKTYFEKRSAAHLLVNFNRIWILRISIFYCYTAFSSPKVYAPRTKATPSALMTWSAVALGGAVSTAIMLPAHMYGMRLSQNANPRPRQPLPSKTSAGLPPLVQAL</sequence>
<dbReference type="PANTHER" id="PTHR12741">
    <property type="entry name" value="LYST-INTERACTING PROTEIN LIP5 DOPAMINE RESPONSIVE PROTEIN DRG-1"/>
    <property type="match status" value="1"/>
</dbReference>
<dbReference type="GO" id="GO:0005886">
    <property type="term" value="C:plasma membrane"/>
    <property type="evidence" value="ECO:0007669"/>
    <property type="project" value="TreeGrafter"/>
</dbReference>
<dbReference type="GO" id="GO:0003843">
    <property type="term" value="F:1,3-beta-D-glucan synthase activity"/>
    <property type="evidence" value="ECO:0007669"/>
    <property type="project" value="TreeGrafter"/>
</dbReference>
<dbReference type="InterPro" id="IPR026899">
    <property type="entry name" value="FKS1-like_dom1"/>
</dbReference>
<gene>
    <name evidence="4" type="ORF">K443DRAFT_11179</name>
</gene>
<dbReference type="SMART" id="SM01205">
    <property type="entry name" value="FKS1_dom1"/>
    <property type="match status" value="1"/>
</dbReference>
<feature type="transmembrane region" description="Helical" evidence="2">
    <location>
        <begin position="361"/>
        <end position="381"/>
    </location>
</feature>
<evidence type="ECO:0000313" key="4">
    <source>
        <dbReference type="EMBL" id="KIJ95730.1"/>
    </source>
</evidence>
<proteinExistence type="predicted"/>
<dbReference type="GO" id="GO:0051278">
    <property type="term" value="P:fungal-type cell wall polysaccharide biosynthetic process"/>
    <property type="evidence" value="ECO:0007669"/>
    <property type="project" value="TreeGrafter"/>
</dbReference>
<dbReference type="Proteomes" id="UP000054477">
    <property type="component" value="Unassembled WGS sequence"/>
</dbReference>
<keyword evidence="2" id="KW-0812">Transmembrane</keyword>
<dbReference type="PANTHER" id="PTHR12741:SF48">
    <property type="entry name" value="1,3-BETA-GLUCAN SYNTHASE COMPONENT FKS1-RELATED"/>
    <property type="match status" value="1"/>
</dbReference>
<dbReference type="OrthoDB" id="2433298at2759"/>
<keyword evidence="4" id="KW-0808">Transferase</keyword>
<feature type="domain" description="1,3-beta-glucan synthase component FKS1-like" evidence="3">
    <location>
        <begin position="228"/>
        <end position="286"/>
    </location>
</feature>
<dbReference type="EMBL" id="KN838745">
    <property type="protein sequence ID" value="KIJ95730.1"/>
    <property type="molecule type" value="Genomic_DNA"/>
</dbReference>
<dbReference type="STRING" id="1095629.A0A0C9WU77"/>
<keyword evidence="5" id="KW-1185">Reference proteome</keyword>
<dbReference type="HOGENOM" id="CLU_662338_0_0_1"/>
<reference evidence="4 5" key="1">
    <citation type="submission" date="2014-04" db="EMBL/GenBank/DDBJ databases">
        <authorList>
            <consortium name="DOE Joint Genome Institute"/>
            <person name="Kuo A."/>
            <person name="Kohler A."/>
            <person name="Nagy L.G."/>
            <person name="Floudas D."/>
            <person name="Copeland A."/>
            <person name="Barry K.W."/>
            <person name="Cichocki N."/>
            <person name="Veneault-Fourrey C."/>
            <person name="LaButti K."/>
            <person name="Lindquist E.A."/>
            <person name="Lipzen A."/>
            <person name="Lundell T."/>
            <person name="Morin E."/>
            <person name="Murat C."/>
            <person name="Sun H."/>
            <person name="Tunlid A."/>
            <person name="Henrissat B."/>
            <person name="Grigoriev I.V."/>
            <person name="Hibbett D.S."/>
            <person name="Martin F."/>
            <person name="Nordberg H.P."/>
            <person name="Cantor M.N."/>
            <person name="Hua S.X."/>
        </authorList>
    </citation>
    <scope>NUCLEOTIDE SEQUENCE [LARGE SCALE GENOMIC DNA]</scope>
    <source>
        <strain evidence="4 5">LaAM-08-1</strain>
    </source>
</reference>
<protein>
    <submittedName>
        <fullName evidence="4">Glycosyltransferase family 48 protein</fullName>
    </submittedName>
</protein>
<evidence type="ECO:0000256" key="2">
    <source>
        <dbReference type="SAM" id="Phobius"/>
    </source>
</evidence>
<dbReference type="GO" id="GO:0006075">
    <property type="term" value="P:(1-&gt;3)-beta-D-glucan biosynthetic process"/>
    <property type="evidence" value="ECO:0007669"/>
    <property type="project" value="TreeGrafter"/>
</dbReference>
<dbReference type="InterPro" id="IPR056261">
    <property type="entry name" value="FKS1-like_dom2"/>
</dbReference>
<dbReference type="AlphaFoldDB" id="A0A0C9WU77"/>
<keyword evidence="2" id="KW-1133">Transmembrane helix</keyword>
<feature type="region of interest" description="Disordered" evidence="1">
    <location>
        <begin position="20"/>
        <end position="53"/>
    </location>
</feature>
<name>A0A0C9WU77_9AGAR</name>
<feature type="region of interest" description="Disordered" evidence="1">
    <location>
        <begin position="392"/>
        <end position="415"/>
    </location>
</feature>
<dbReference type="Pfam" id="PF23605">
    <property type="entry name" value="FKS1_dom2"/>
    <property type="match status" value="1"/>
</dbReference>
<organism evidence="4 5">
    <name type="scientific">Laccaria amethystina LaAM-08-1</name>
    <dbReference type="NCBI Taxonomy" id="1095629"/>
    <lineage>
        <taxon>Eukaryota</taxon>
        <taxon>Fungi</taxon>
        <taxon>Dikarya</taxon>
        <taxon>Basidiomycota</taxon>
        <taxon>Agaricomycotina</taxon>
        <taxon>Agaricomycetes</taxon>
        <taxon>Agaricomycetidae</taxon>
        <taxon>Agaricales</taxon>
        <taxon>Agaricineae</taxon>
        <taxon>Hydnangiaceae</taxon>
        <taxon>Laccaria</taxon>
    </lineage>
</organism>
<keyword evidence="2" id="KW-0472">Membrane</keyword>
<evidence type="ECO:0000256" key="1">
    <source>
        <dbReference type="SAM" id="MobiDB-lite"/>
    </source>
</evidence>